<dbReference type="Proteomes" id="UP001314170">
    <property type="component" value="Unassembled WGS sequence"/>
</dbReference>
<evidence type="ECO:0000313" key="1">
    <source>
        <dbReference type="EMBL" id="CAK7342880.1"/>
    </source>
</evidence>
<keyword evidence="2" id="KW-1185">Reference proteome</keyword>
<dbReference type="AlphaFoldDB" id="A0AAV1S0S3"/>
<organism evidence="1 2">
    <name type="scientific">Dovyalis caffra</name>
    <dbReference type="NCBI Taxonomy" id="77055"/>
    <lineage>
        <taxon>Eukaryota</taxon>
        <taxon>Viridiplantae</taxon>
        <taxon>Streptophyta</taxon>
        <taxon>Embryophyta</taxon>
        <taxon>Tracheophyta</taxon>
        <taxon>Spermatophyta</taxon>
        <taxon>Magnoliopsida</taxon>
        <taxon>eudicotyledons</taxon>
        <taxon>Gunneridae</taxon>
        <taxon>Pentapetalae</taxon>
        <taxon>rosids</taxon>
        <taxon>fabids</taxon>
        <taxon>Malpighiales</taxon>
        <taxon>Salicaceae</taxon>
        <taxon>Flacourtieae</taxon>
        <taxon>Dovyalis</taxon>
    </lineage>
</organism>
<comment type="caution">
    <text evidence="1">The sequence shown here is derived from an EMBL/GenBank/DDBJ whole genome shotgun (WGS) entry which is preliminary data.</text>
</comment>
<name>A0AAV1S0S3_9ROSI</name>
<evidence type="ECO:0000313" key="2">
    <source>
        <dbReference type="Proteomes" id="UP001314170"/>
    </source>
</evidence>
<accession>A0AAV1S0S3</accession>
<gene>
    <name evidence="1" type="ORF">DCAF_LOCUS17022</name>
</gene>
<reference evidence="1 2" key="1">
    <citation type="submission" date="2024-01" db="EMBL/GenBank/DDBJ databases">
        <authorList>
            <person name="Waweru B."/>
        </authorList>
    </citation>
    <scope>NUCLEOTIDE SEQUENCE [LARGE SCALE GENOMIC DNA]</scope>
</reference>
<sequence length="160" mass="17539">MGERDADKTSTSPRIFCMKHHVSILDPTVVPKDVSCVFQGKIKIEHDQFHPAWCLPVIVATVKDASDYPVSGSGGTVARCCRDTMLGLTTVHIYWVCRLQLEGLGIELGSHTIIHKDIGRKGIFANAGKVFIAFVDAIKALHNCHCGLPPKSQNFEGKIE</sequence>
<dbReference type="EMBL" id="CAWUPB010001160">
    <property type="protein sequence ID" value="CAK7342880.1"/>
    <property type="molecule type" value="Genomic_DNA"/>
</dbReference>
<protein>
    <submittedName>
        <fullName evidence="1">Uncharacterized protein</fullName>
    </submittedName>
</protein>
<proteinExistence type="predicted"/>